<dbReference type="OrthoDB" id="5365701at2759"/>
<keyword evidence="3 4" id="KW-0440">LIM domain</keyword>
<dbReference type="InterPro" id="IPR050604">
    <property type="entry name" value="PDZ-LIM_domain"/>
</dbReference>
<dbReference type="CDD" id="cd09392">
    <property type="entry name" value="LIM2_Lrg1p_like"/>
    <property type="match status" value="1"/>
</dbReference>
<evidence type="ECO:0000256" key="3">
    <source>
        <dbReference type="ARBA" id="ARBA00023038"/>
    </source>
</evidence>
<dbReference type="GO" id="GO:0051371">
    <property type="term" value="F:muscle alpha-actinin binding"/>
    <property type="evidence" value="ECO:0007669"/>
    <property type="project" value="TreeGrafter"/>
</dbReference>
<comment type="caution">
    <text evidence="7">The sequence shown here is derived from an EMBL/GenBank/DDBJ whole genome shotgun (WGS) entry which is preliminary data.</text>
</comment>
<dbReference type="Proteomes" id="UP000698800">
    <property type="component" value="Unassembled WGS sequence"/>
</dbReference>
<organism evidence="7 8">
    <name type="scientific">Glutinoglossum americanum</name>
    <dbReference type="NCBI Taxonomy" id="1670608"/>
    <lineage>
        <taxon>Eukaryota</taxon>
        <taxon>Fungi</taxon>
        <taxon>Dikarya</taxon>
        <taxon>Ascomycota</taxon>
        <taxon>Pezizomycotina</taxon>
        <taxon>Geoglossomycetes</taxon>
        <taxon>Geoglossales</taxon>
        <taxon>Geoglossaceae</taxon>
        <taxon>Glutinoglossum</taxon>
    </lineage>
</organism>
<evidence type="ECO:0000259" key="6">
    <source>
        <dbReference type="PROSITE" id="PS50023"/>
    </source>
</evidence>
<dbReference type="Pfam" id="PF00412">
    <property type="entry name" value="LIM"/>
    <property type="match status" value="2"/>
</dbReference>
<keyword evidence="2 4" id="KW-0862">Zinc</keyword>
<evidence type="ECO:0000256" key="5">
    <source>
        <dbReference type="SAM" id="MobiDB-lite"/>
    </source>
</evidence>
<reference evidence="7" key="1">
    <citation type="submission" date="2021-03" db="EMBL/GenBank/DDBJ databases">
        <title>Comparative genomics and phylogenomic investigation of the class Geoglossomycetes provide insights into ecological specialization and systematics.</title>
        <authorList>
            <person name="Melie T."/>
            <person name="Pirro S."/>
            <person name="Miller A.N."/>
            <person name="Quandt A."/>
        </authorList>
    </citation>
    <scope>NUCLEOTIDE SEQUENCE</scope>
    <source>
        <strain evidence="7">GBOQ0MN5Z8</strain>
    </source>
</reference>
<dbReference type="FunFam" id="2.10.110.10:FF:000058">
    <property type="entry name" value="Rho GTPase activator Lrg11"/>
    <property type="match status" value="1"/>
</dbReference>
<dbReference type="SUPFAM" id="SSF57716">
    <property type="entry name" value="Glucocorticoid receptor-like (DNA-binding domain)"/>
    <property type="match status" value="3"/>
</dbReference>
<dbReference type="InterPro" id="IPR001781">
    <property type="entry name" value="Znf_LIM"/>
</dbReference>
<sequence>MDPVSMIASITSLVVGCAKIVQIAQGAYGIHKAASLTISSISTECVAVSASLSYLQSLVVGNSGSLDPHIANAFETVIVGCTLTLSVLNEYIMELAANKEVLDMAPASRMAKAKLMWNESEMKELLQQLRGHQSSITLLLTVLRNKNELETQDLLKKNHGSLKLILSRARTSRGKMPPSLVSGSALSSSNTGAVLNDTESALSETSFEFDDVLINSRAYRQALMRKMENPGARGSRAETTVQVVQPGLHGYEDSLVARGSTSVVDTVRATQTSPRNDERGLVAWDFVPAVDAARATQFNLSKDQQGLVDLEFDPATYVVQSTRLELPKDQQGLVDLEFDPATDAVQSTRFELPKDGRNSTQYPAVDSVQAIQPSLRGSNIGLANQDSADTTQAAQLILLHNEPSPTAESAGAALATRLVPHVNDSRNIPIENLFRFGRSQPRATDQLNSPTPGATCSSQQWRRLCKKCGGTISGQFVRALGGNFHLECFTCKDCDLLVASRFFPIDDEEGNGQYPLCEVDFFRRLDLLCFLCGGALRDSYITALDRKYHMEHFKCSICHTIFGAQDRYYEHEGNVYCHYHYSTQFAQRCNGCQSAILKQFVDIVRNGQTQIWHPECYMIHKFWNVRFAPSSTTGNYAPQGGVDAADEEREALREREERMEEKTYRAWGILSTFEESSAACISDMILYARDGAYVGGALCAKEFICGVILSSRSQASLQDNGGSLLVAAKDTRHRSKKAGSYRGVAVAGDRPGSFPEVAVEDKPSRRTQIGTRESQYGSSKSTFGSLE</sequence>
<dbReference type="PROSITE" id="PS00478">
    <property type="entry name" value="LIM_DOMAIN_1"/>
    <property type="match status" value="1"/>
</dbReference>
<dbReference type="PANTHER" id="PTHR24214:SF62">
    <property type="entry name" value="LEUPAXIN"/>
    <property type="match status" value="1"/>
</dbReference>
<gene>
    <name evidence="7" type="ORF">FGG08_007277</name>
</gene>
<evidence type="ECO:0000313" key="7">
    <source>
        <dbReference type="EMBL" id="KAH0534119.1"/>
    </source>
</evidence>
<evidence type="ECO:0000256" key="4">
    <source>
        <dbReference type="PROSITE-ProRule" id="PRU00125"/>
    </source>
</evidence>
<dbReference type="AlphaFoldDB" id="A0A9P8KZI9"/>
<feature type="region of interest" description="Disordered" evidence="5">
    <location>
        <begin position="738"/>
        <end position="787"/>
    </location>
</feature>
<evidence type="ECO:0000256" key="1">
    <source>
        <dbReference type="ARBA" id="ARBA00022723"/>
    </source>
</evidence>
<proteinExistence type="predicted"/>
<keyword evidence="1 4" id="KW-0479">Metal-binding</keyword>
<dbReference type="GO" id="GO:0030036">
    <property type="term" value="P:actin cytoskeleton organization"/>
    <property type="evidence" value="ECO:0007669"/>
    <property type="project" value="TreeGrafter"/>
</dbReference>
<feature type="domain" description="LIM zinc-binding" evidence="6">
    <location>
        <begin position="527"/>
        <end position="587"/>
    </location>
</feature>
<dbReference type="GO" id="GO:0046872">
    <property type="term" value="F:metal ion binding"/>
    <property type="evidence" value="ECO:0007669"/>
    <property type="project" value="UniProtKB-KW"/>
</dbReference>
<dbReference type="EMBL" id="JAGHQL010000270">
    <property type="protein sequence ID" value="KAH0534119.1"/>
    <property type="molecule type" value="Genomic_DNA"/>
</dbReference>
<dbReference type="PROSITE" id="PS50023">
    <property type="entry name" value="LIM_DOMAIN_2"/>
    <property type="match status" value="2"/>
</dbReference>
<dbReference type="SMART" id="SM00132">
    <property type="entry name" value="LIM"/>
    <property type="match status" value="2"/>
</dbReference>
<dbReference type="GO" id="GO:0030695">
    <property type="term" value="F:GTPase regulator activity"/>
    <property type="evidence" value="ECO:0007669"/>
    <property type="project" value="UniProtKB-ARBA"/>
</dbReference>
<dbReference type="Gene3D" id="2.10.110.10">
    <property type="entry name" value="Cysteine Rich Protein"/>
    <property type="match status" value="3"/>
</dbReference>
<evidence type="ECO:0000256" key="2">
    <source>
        <dbReference type="ARBA" id="ARBA00022833"/>
    </source>
</evidence>
<name>A0A9P8KZI9_9PEZI</name>
<feature type="domain" description="LIM zinc-binding" evidence="6">
    <location>
        <begin position="463"/>
        <end position="524"/>
    </location>
</feature>
<dbReference type="GO" id="GO:0031941">
    <property type="term" value="C:filamentous actin"/>
    <property type="evidence" value="ECO:0007669"/>
    <property type="project" value="TreeGrafter"/>
</dbReference>
<protein>
    <recommendedName>
        <fullName evidence="6">LIM zinc-binding domain-containing protein</fullName>
    </recommendedName>
</protein>
<accession>A0A9P8KZI9</accession>
<evidence type="ECO:0000313" key="8">
    <source>
        <dbReference type="Proteomes" id="UP000698800"/>
    </source>
</evidence>
<feature type="compositionally biased region" description="Polar residues" evidence="5">
    <location>
        <begin position="766"/>
        <end position="787"/>
    </location>
</feature>
<keyword evidence="8" id="KW-1185">Reference proteome</keyword>
<dbReference type="GO" id="GO:0003779">
    <property type="term" value="F:actin binding"/>
    <property type="evidence" value="ECO:0007669"/>
    <property type="project" value="TreeGrafter"/>
</dbReference>
<dbReference type="CDD" id="cd09391">
    <property type="entry name" value="LIM1_Lrg1p_like"/>
    <property type="match status" value="1"/>
</dbReference>
<dbReference type="PANTHER" id="PTHR24214">
    <property type="entry name" value="PDZ AND LIM DOMAIN PROTEIN ZASP"/>
    <property type="match status" value="1"/>
</dbReference>
<dbReference type="GO" id="GO:0001725">
    <property type="term" value="C:stress fiber"/>
    <property type="evidence" value="ECO:0007669"/>
    <property type="project" value="TreeGrafter"/>
</dbReference>